<feature type="region of interest" description="Disordered" evidence="1">
    <location>
        <begin position="1"/>
        <end position="29"/>
    </location>
</feature>
<evidence type="ECO:0000313" key="3">
    <source>
        <dbReference type="Proteomes" id="UP000070620"/>
    </source>
</evidence>
<accession>A0A136PY55</accession>
<dbReference type="Proteomes" id="UP000070620">
    <property type="component" value="Unassembled WGS sequence"/>
</dbReference>
<comment type="caution">
    <text evidence="2">The sequence shown here is derived from an EMBL/GenBank/DDBJ whole genome shotgun (WGS) entry which is preliminary data.</text>
</comment>
<name>A0A136PY55_9ACTN</name>
<protein>
    <submittedName>
        <fullName evidence="2">Uncharacterized protein</fullName>
    </submittedName>
</protein>
<sequence length="134" mass="14472">MAAGRPVAGGPPVIRQPADHPHTDPGDGRTECDLCGKWVWEAIHSCKGVPATEAAKARYEQWRRESPYQPGGQVTATLDDTTGTTVTTPVTIDAAHRLTCGCTRLLCTRPGPEPRPRDVILLTGCAVHERQVPR</sequence>
<evidence type="ECO:0000256" key="1">
    <source>
        <dbReference type="SAM" id="MobiDB-lite"/>
    </source>
</evidence>
<organism evidence="2 3">
    <name type="scientific">Micromonospora rosaria</name>
    <dbReference type="NCBI Taxonomy" id="47874"/>
    <lineage>
        <taxon>Bacteria</taxon>
        <taxon>Bacillati</taxon>
        <taxon>Actinomycetota</taxon>
        <taxon>Actinomycetes</taxon>
        <taxon>Micromonosporales</taxon>
        <taxon>Micromonosporaceae</taxon>
        <taxon>Micromonospora</taxon>
    </lineage>
</organism>
<feature type="region of interest" description="Disordered" evidence="1">
    <location>
        <begin position="63"/>
        <end position="84"/>
    </location>
</feature>
<gene>
    <name evidence="2" type="ORF">AWW66_03400</name>
</gene>
<proteinExistence type="predicted"/>
<dbReference type="AlphaFoldDB" id="A0A136PY55"/>
<feature type="compositionally biased region" description="Low complexity" evidence="1">
    <location>
        <begin position="74"/>
        <end position="84"/>
    </location>
</feature>
<feature type="compositionally biased region" description="Basic and acidic residues" evidence="1">
    <location>
        <begin position="17"/>
        <end position="29"/>
    </location>
</feature>
<evidence type="ECO:0000313" key="2">
    <source>
        <dbReference type="EMBL" id="KXK63372.1"/>
    </source>
</evidence>
<keyword evidence="3" id="KW-1185">Reference proteome</keyword>
<reference evidence="2 3" key="1">
    <citation type="submission" date="2016-01" db="EMBL/GenBank/DDBJ databases">
        <title>Whole genome sequence and analysis of Micromonospora rosaria DSM 803, which can produce antibacterial substance rosamicin.</title>
        <authorList>
            <person name="Yang H."/>
            <person name="He X."/>
            <person name="Zhu D."/>
        </authorList>
    </citation>
    <scope>NUCLEOTIDE SEQUENCE [LARGE SCALE GENOMIC DNA]</scope>
    <source>
        <strain evidence="2 3">DSM 803</strain>
    </source>
</reference>
<dbReference type="EMBL" id="LRQV01000006">
    <property type="protein sequence ID" value="KXK63372.1"/>
    <property type="molecule type" value="Genomic_DNA"/>
</dbReference>